<dbReference type="InterPro" id="IPR027417">
    <property type="entry name" value="P-loop_NTPase"/>
</dbReference>
<organism evidence="1 2">
    <name type="scientific">Pseudomonas viridiflava</name>
    <name type="common">Phytomonas viridiflava</name>
    <dbReference type="NCBI Taxonomy" id="33069"/>
    <lineage>
        <taxon>Bacteria</taxon>
        <taxon>Pseudomonadati</taxon>
        <taxon>Pseudomonadota</taxon>
        <taxon>Gammaproteobacteria</taxon>
        <taxon>Pseudomonadales</taxon>
        <taxon>Pseudomonadaceae</taxon>
        <taxon>Pseudomonas</taxon>
    </lineage>
</organism>
<sequence>MSTIRARDRDAVIQSLRAGVVPRVGQHLIQVGRVGELDALIKDINRLAEGGSAFRIVIGEYGAGKTFFLNLVRGIAMERKLVTMHADLNPDRRLHASGGQARSLYAELAKNMSTRTKPDGGALQGIVEKFISQAKTEAKSKGIESEAVIRQYLAELTEMVNGYDFAEVIAAYCRGFEDGNEQLKADAIRWLRGEFTTKTDARAALGVRTCIDDASIYDQLKLLSRFVRLAGFGGLMVCLDELVNLYKLANTQARNANYEQIMRILNDSLQGSTDGLGFVLGGTPEFLMDTRRGLYSYPALQSRLAENTFAKAGYVDLSGPVIRLTSLTPEDFYVLLQNLRNVYACGDPEKYLLPDEALPIFIDHCGQRLGEAYFRTPRTTITAFINLLAVLEQNPGTHWRTLLDAVEIARDDGGRSDLDVEADDELTSFRL</sequence>
<evidence type="ECO:0000313" key="2">
    <source>
        <dbReference type="Proteomes" id="UP001163644"/>
    </source>
</evidence>
<evidence type="ECO:0000313" key="1">
    <source>
        <dbReference type="EMBL" id="UZA69707.1"/>
    </source>
</evidence>
<keyword evidence="1" id="KW-0067">ATP-binding</keyword>
<dbReference type="RefSeq" id="WP_029244545.1">
    <property type="nucleotide sequence ID" value="NZ_CP036495.1"/>
</dbReference>
<dbReference type="EMBL" id="CP036495">
    <property type="protein sequence ID" value="UZA69707.1"/>
    <property type="molecule type" value="Genomic_DNA"/>
</dbReference>
<name>A0AA46VZ39_PSEVI</name>
<accession>A0AA46VZ39</accession>
<dbReference type="Pfam" id="PF10923">
    <property type="entry name" value="BrxC_BrxD"/>
    <property type="match status" value="1"/>
</dbReference>
<gene>
    <name evidence="1" type="ORF">EZZ81_16310</name>
</gene>
<dbReference type="Proteomes" id="UP001163644">
    <property type="component" value="Chromosome"/>
</dbReference>
<dbReference type="AlphaFoldDB" id="A0AA46VZ39"/>
<dbReference type="SUPFAM" id="SSF52540">
    <property type="entry name" value="P-loop containing nucleoside triphosphate hydrolases"/>
    <property type="match status" value="1"/>
</dbReference>
<keyword evidence="1" id="KW-0547">Nucleotide-binding</keyword>
<protein>
    <submittedName>
        <fullName evidence="1">ATP-binding protein</fullName>
    </submittedName>
</protein>
<reference evidence="1" key="1">
    <citation type="submission" date="2019-02" db="EMBL/GenBank/DDBJ databases">
        <authorList>
            <person name="Lutz S."/>
            <person name="Schori C."/>
            <person name="Ahrens C.H."/>
            <person name="Gueguen E."/>
        </authorList>
    </citation>
    <scope>NUCLEOTIDE SEQUENCE</scope>
    <source>
        <strain evidence="1">Psy35</strain>
    </source>
</reference>
<dbReference type="InterPro" id="IPR021228">
    <property type="entry name" value="BrxD"/>
</dbReference>
<dbReference type="GO" id="GO:0005524">
    <property type="term" value="F:ATP binding"/>
    <property type="evidence" value="ECO:0007669"/>
    <property type="project" value="UniProtKB-KW"/>
</dbReference>
<proteinExistence type="predicted"/>